<dbReference type="OrthoDB" id="6927201at2759"/>
<evidence type="ECO:0000313" key="2">
    <source>
        <dbReference type="Proteomes" id="UP000663880"/>
    </source>
</evidence>
<sequence>MEDAGRAVEAWNADGLRGKGHYLRHILRTHDVDVALISETHLRPTDRPSAAGYLVYCEKHLAALVRRRIHHRAIHAVNLTGILTLGVELELGGQPTNVLATPWPLTTGFTPRT</sequence>
<evidence type="ECO:0000313" key="1">
    <source>
        <dbReference type="EMBL" id="CAF4935710.1"/>
    </source>
</evidence>
<evidence type="ECO:0008006" key="3">
    <source>
        <dbReference type="Google" id="ProtNLM"/>
    </source>
</evidence>
<reference evidence="1" key="1">
    <citation type="submission" date="2021-02" db="EMBL/GenBank/DDBJ databases">
        <authorList>
            <person name="Steward A R."/>
        </authorList>
    </citation>
    <scope>NUCLEOTIDE SEQUENCE</scope>
</reference>
<dbReference type="SUPFAM" id="SSF56219">
    <property type="entry name" value="DNase I-like"/>
    <property type="match status" value="1"/>
</dbReference>
<dbReference type="Gene3D" id="3.60.10.10">
    <property type="entry name" value="Endonuclease/exonuclease/phosphatase"/>
    <property type="match status" value="1"/>
</dbReference>
<dbReference type="Proteomes" id="UP000663880">
    <property type="component" value="Unassembled WGS sequence"/>
</dbReference>
<dbReference type="InterPro" id="IPR036691">
    <property type="entry name" value="Endo/exonu/phosph_ase_sf"/>
</dbReference>
<keyword evidence="2" id="KW-1185">Reference proteome</keyword>
<accession>A0A821X2L8</accession>
<protein>
    <recommendedName>
        <fullName evidence="3">Endonuclease/exonuclease/phosphatase domain-containing protein</fullName>
    </recommendedName>
</protein>
<comment type="caution">
    <text evidence="1">The sequence shown here is derived from an EMBL/GenBank/DDBJ whole genome shotgun (WGS) entry which is preliminary data.</text>
</comment>
<dbReference type="AlphaFoldDB" id="A0A821X2L8"/>
<dbReference type="EMBL" id="CAJOBZ010000064">
    <property type="protein sequence ID" value="CAF4935710.1"/>
    <property type="molecule type" value="Genomic_DNA"/>
</dbReference>
<name>A0A821X2L8_9NEOP</name>
<gene>
    <name evidence="1" type="ORF">PMACD_LOCUS14246</name>
</gene>
<organism evidence="1 2">
    <name type="scientific">Pieris macdunnoughi</name>
    <dbReference type="NCBI Taxonomy" id="345717"/>
    <lineage>
        <taxon>Eukaryota</taxon>
        <taxon>Metazoa</taxon>
        <taxon>Ecdysozoa</taxon>
        <taxon>Arthropoda</taxon>
        <taxon>Hexapoda</taxon>
        <taxon>Insecta</taxon>
        <taxon>Pterygota</taxon>
        <taxon>Neoptera</taxon>
        <taxon>Endopterygota</taxon>
        <taxon>Lepidoptera</taxon>
        <taxon>Glossata</taxon>
        <taxon>Ditrysia</taxon>
        <taxon>Papilionoidea</taxon>
        <taxon>Pieridae</taxon>
        <taxon>Pierinae</taxon>
        <taxon>Pieris</taxon>
    </lineage>
</organism>
<proteinExistence type="predicted"/>